<accession>A0A3D1JEW7</accession>
<dbReference type="GO" id="GO:0006811">
    <property type="term" value="P:monoatomic ion transport"/>
    <property type="evidence" value="ECO:0007669"/>
    <property type="project" value="UniProtKB-KW"/>
</dbReference>
<feature type="transmembrane region" description="Helical" evidence="10">
    <location>
        <begin position="561"/>
        <end position="582"/>
    </location>
</feature>
<feature type="transmembrane region" description="Helical" evidence="10">
    <location>
        <begin position="404"/>
        <end position="429"/>
    </location>
</feature>
<feature type="transmembrane region" description="Helical" evidence="10">
    <location>
        <begin position="28"/>
        <end position="48"/>
    </location>
</feature>
<proteinExistence type="predicted"/>
<evidence type="ECO:0000256" key="8">
    <source>
        <dbReference type="ARBA" id="ARBA00023136"/>
    </source>
</evidence>
<evidence type="ECO:0000259" key="11">
    <source>
        <dbReference type="Pfam" id="PF00361"/>
    </source>
</evidence>
<keyword evidence="6 10" id="KW-1133">Transmembrane helix</keyword>
<dbReference type="InterPro" id="IPR001750">
    <property type="entry name" value="ND/Mrp_TM"/>
</dbReference>
<evidence type="ECO:0000259" key="13">
    <source>
        <dbReference type="Pfam" id="PF13244"/>
    </source>
</evidence>
<evidence type="ECO:0000313" key="16">
    <source>
        <dbReference type="Proteomes" id="UP000264141"/>
    </source>
</evidence>
<feature type="transmembrane region" description="Helical" evidence="10">
    <location>
        <begin position="159"/>
        <end position="181"/>
    </location>
</feature>
<feature type="transmembrane region" description="Helical" evidence="10">
    <location>
        <begin position="130"/>
        <end position="147"/>
    </location>
</feature>
<evidence type="ECO:0000259" key="14">
    <source>
        <dbReference type="Pfam" id="PF20501"/>
    </source>
</evidence>
<dbReference type="NCBIfam" id="NF009287">
    <property type="entry name" value="PRK12647.1"/>
    <property type="match status" value="1"/>
</dbReference>
<dbReference type="InterPro" id="IPR050616">
    <property type="entry name" value="CPA3_Na-H_Antiporter_A"/>
</dbReference>
<feature type="transmembrane region" description="Helical" evidence="10">
    <location>
        <begin position="6"/>
        <end position="23"/>
    </location>
</feature>
<feature type="transmembrane region" description="Helical" evidence="10">
    <location>
        <begin position="268"/>
        <end position="289"/>
    </location>
</feature>
<dbReference type="GO" id="GO:0005886">
    <property type="term" value="C:plasma membrane"/>
    <property type="evidence" value="ECO:0007669"/>
    <property type="project" value="UniProtKB-SubCell"/>
</dbReference>
<keyword evidence="5 9" id="KW-0812">Transmembrane</keyword>
<dbReference type="PANTHER" id="PTHR43373:SF1">
    <property type="entry name" value="NA(+)_H(+) ANTIPORTER SUBUNIT A"/>
    <property type="match status" value="1"/>
</dbReference>
<feature type="transmembrane region" description="Helical" evidence="10">
    <location>
        <begin position="594"/>
        <end position="612"/>
    </location>
</feature>
<dbReference type="Pfam" id="PF13244">
    <property type="entry name" value="MbhD"/>
    <property type="match status" value="1"/>
</dbReference>
<feature type="transmembrane region" description="Helical" evidence="10">
    <location>
        <begin position="201"/>
        <end position="217"/>
    </location>
</feature>
<feature type="transmembrane region" description="Helical" evidence="10">
    <location>
        <begin position="644"/>
        <end position="666"/>
    </location>
</feature>
<dbReference type="STRING" id="229919.GCA_001050195_02956"/>
<sequence>MVGLLFSGLAATLIAPFIVRLPVRRAAWLPGIFPAAVFAYLLFSLPAMHTSREMIASLAWVPSLEVDLTFRLDGLGFLFSLLIALIGLLVVLYASDYLQGHPQLGRFYAALMLFMTAMLGVVWSDHLLGLFVFWELTSISSYLLIGFNHEEESSRKAALQALLVTGGGGLALLAGLVLLGLSGGTFALSTLNLRGEVLRASPAYPLAVGLILLGALTKSAQFPFHFWLPGAMAAPTPVSAYLHSATMVKAGVYLLARLNPALGGTPLWNTLLVCFGLITLAGGAFLALSQHDLKRLLAYTTVGALGGMVFLLGIGTPLAVKAALTFLLAHALYKGALFLVAGGIDHATHTRDIRSLSGLARAMPWTASGALLAGASMFGLPPTFGFVAKELLYESTLAHPAAGWLILFVFLAMIGMGLVSAWVAIRPFLGPLSFHHAHENSWLLWGPPLLLGSLGILAGWQATAVGELLIQPAATAILGEAQKVKLSLWHGITPYFLLSLATMALAAMAYLWSKPVQKSIERFFAHLAPLGPERGYRRAMNGLIHLANFQTNLWQNGYLRVYILFIILTTLALATGALLFNAQGLHLPAFTPPRFYEVLLIGIILAGVGAVVRTTSRLATIALLGTVGLSISLIYLLYSAPDLAIVQFAVETLTVILFVLVIYRLPKFTRIQGQPARWFDLFVALAGGTLMTLLVLLVTSETFVSLVSPYFNASSLPLAKGRNVVNVILVDFRGFDTLGEITVLSLAAIGVFALLRLVSQDRKKP</sequence>
<evidence type="ECO:0000256" key="2">
    <source>
        <dbReference type="ARBA" id="ARBA00022448"/>
    </source>
</evidence>
<feature type="transmembrane region" description="Helical" evidence="10">
    <location>
        <begin position="741"/>
        <end position="759"/>
    </location>
</feature>
<protein>
    <submittedName>
        <fullName evidence="15">Putative monovalent cation/H+ antiporter subunit A</fullName>
    </submittedName>
</protein>
<evidence type="ECO:0000313" key="15">
    <source>
        <dbReference type="EMBL" id="HCE17062.1"/>
    </source>
</evidence>
<feature type="domain" description="NADH:quinone oxidoreductase/Mrp antiporter transmembrane" evidence="11">
    <location>
        <begin position="124"/>
        <end position="414"/>
    </location>
</feature>
<evidence type="ECO:0000256" key="4">
    <source>
        <dbReference type="ARBA" id="ARBA00022475"/>
    </source>
</evidence>
<dbReference type="InterPro" id="IPR001516">
    <property type="entry name" value="Proton_antipo_N"/>
</dbReference>
<evidence type="ECO:0000256" key="6">
    <source>
        <dbReference type="ARBA" id="ARBA00022989"/>
    </source>
</evidence>
<keyword evidence="7" id="KW-0406">Ion transport</keyword>
<feature type="transmembrane region" description="Helical" evidence="10">
    <location>
        <begin position="441"/>
        <end position="460"/>
    </location>
</feature>
<feature type="transmembrane region" description="Helical" evidence="10">
    <location>
        <begin position="365"/>
        <end position="384"/>
    </location>
</feature>
<feature type="transmembrane region" description="Helical" evidence="10">
    <location>
        <begin position="74"/>
        <end position="95"/>
    </location>
</feature>
<evidence type="ECO:0000259" key="12">
    <source>
        <dbReference type="Pfam" id="PF00662"/>
    </source>
</evidence>
<gene>
    <name evidence="15" type="ORF">DEQ80_04305</name>
</gene>
<keyword evidence="3" id="KW-0050">Antiport</keyword>
<dbReference type="Pfam" id="PF00361">
    <property type="entry name" value="Proton_antipo_M"/>
    <property type="match status" value="1"/>
</dbReference>
<feature type="transmembrane region" description="Helical" evidence="10">
    <location>
        <begin position="619"/>
        <end position="638"/>
    </location>
</feature>
<dbReference type="EMBL" id="DPBP01000020">
    <property type="protein sequence ID" value="HCE17062.1"/>
    <property type="molecule type" value="Genomic_DNA"/>
</dbReference>
<feature type="transmembrane region" description="Helical" evidence="10">
    <location>
        <begin position="296"/>
        <end position="316"/>
    </location>
</feature>
<feature type="domain" description="MrpA C-terminal/MbhD" evidence="13">
    <location>
        <begin position="603"/>
        <end position="667"/>
    </location>
</feature>
<evidence type="ECO:0000256" key="3">
    <source>
        <dbReference type="ARBA" id="ARBA00022449"/>
    </source>
</evidence>
<dbReference type="InterPro" id="IPR025383">
    <property type="entry name" value="MrpA_C/MbhD"/>
</dbReference>
<evidence type="ECO:0000256" key="1">
    <source>
        <dbReference type="ARBA" id="ARBA00004651"/>
    </source>
</evidence>
<comment type="caution">
    <text evidence="15">The sequence shown here is derived from an EMBL/GenBank/DDBJ whole genome shotgun (WGS) entry which is preliminary data.</text>
</comment>
<organism evidence="15 16">
    <name type="scientific">Anaerolinea thermolimosa</name>
    <dbReference type="NCBI Taxonomy" id="229919"/>
    <lineage>
        <taxon>Bacteria</taxon>
        <taxon>Bacillati</taxon>
        <taxon>Chloroflexota</taxon>
        <taxon>Anaerolineae</taxon>
        <taxon>Anaerolineales</taxon>
        <taxon>Anaerolineaceae</taxon>
        <taxon>Anaerolinea</taxon>
    </lineage>
</organism>
<dbReference type="InterPro" id="IPR046806">
    <property type="entry name" value="MrpA_C/MbhE"/>
</dbReference>
<feature type="transmembrane region" description="Helical" evidence="10">
    <location>
        <begin position="678"/>
        <end position="698"/>
    </location>
</feature>
<dbReference type="PRINTS" id="PR01434">
    <property type="entry name" value="NADHDHGNASE5"/>
</dbReference>
<dbReference type="Pfam" id="PF00662">
    <property type="entry name" value="Proton_antipo_N"/>
    <property type="match status" value="1"/>
</dbReference>
<dbReference type="AlphaFoldDB" id="A0A3D1JEW7"/>
<dbReference type="GO" id="GO:0015297">
    <property type="term" value="F:antiporter activity"/>
    <property type="evidence" value="ECO:0007669"/>
    <property type="project" value="UniProtKB-KW"/>
</dbReference>
<feature type="domain" description="NADH-Ubiquinone oxidoreductase (complex I) chain 5 N-terminal" evidence="12">
    <location>
        <begin position="62"/>
        <end position="108"/>
    </location>
</feature>
<dbReference type="Pfam" id="PF20501">
    <property type="entry name" value="MbhE"/>
    <property type="match status" value="1"/>
</dbReference>
<keyword evidence="4" id="KW-1003">Cell membrane</keyword>
<evidence type="ECO:0000256" key="9">
    <source>
        <dbReference type="RuleBase" id="RU000320"/>
    </source>
</evidence>
<keyword evidence="8 10" id="KW-0472">Membrane</keyword>
<dbReference type="Proteomes" id="UP000264141">
    <property type="component" value="Unassembled WGS sequence"/>
</dbReference>
<reference evidence="15 16" key="1">
    <citation type="journal article" date="2018" name="Nat. Biotechnol.">
        <title>A standardized bacterial taxonomy based on genome phylogeny substantially revises the tree of life.</title>
        <authorList>
            <person name="Parks D.H."/>
            <person name="Chuvochina M."/>
            <person name="Waite D.W."/>
            <person name="Rinke C."/>
            <person name="Skarshewski A."/>
            <person name="Chaumeil P.A."/>
            <person name="Hugenholtz P."/>
        </authorList>
    </citation>
    <scope>NUCLEOTIDE SEQUENCE [LARGE SCALE GENOMIC DNA]</scope>
    <source>
        <strain evidence="15">UBA8781</strain>
    </source>
</reference>
<evidence type="ECO:0000256" key="10">
    <source>
        <dbReference type="SAM" id="Phobius"/>
    </source>
</evidence>
<feature type="transmembrane region" description="Helical" evidence="10">
    <location>
        <begin position="107"/>
        <end position="124"/>
    </location>
</feature>
<name>A0A3D1JEW7_9CHLR</name>
<keyword evidence="2" id="KW-0813">Transport</keyword>
<feature type="transmembrane region" description="Helical" evidence="10">
    <location>
        <begin position="492"/>
        <end position="512"/>
    </location>
</feature>
<feature type="transmembrane region" description="Helical" evidence="10">
    <location>
        <begin position="322"/>
        <end position="344"/>
    </location>
</feature>
<dbReference type="PANTHER" id="PTHR43373">
    <property type="entry name" value="NA(+)/H(+) ANTIPORTER SUBUNIT"/>
    <property type="match status" value="1"/>
</dbReference>
<comment type="subcellular location">
    <subcellularLocation>
        <location evidence="1">Cell membrane</location>
        <topology evidence="1">Multi-pass membrane protein</topology>
    </subcellularLocation>
    <subcellularLocation>
        <location evidence="9">Membrane</location>
        <topology evidence="9">Multi-pass membrane protein</topology>
    </subcellularLocation>
</comment>
<feature type="domain" description="MrpA C-terminal/MbhE" evidence="14">
    <location>
        <begin position="677"/>
        <end position="756"/>
    </location>
</feature>
<evidence type="ECO:0000256" key="5">
    <source>
        <dbReference type="ARBA" id="ARBA00022692"/>
    </source>
</evidence>
<evidence type="ECO:0000256" key="7">
    <source>
        <dbReference type="ARBA" id="ARBA00023065"/>
    </source>
</evidence>